<dbReference type="EC" id="4.2.1.136" evidence="2"/>
<dbReference type="SUPFAM" id="SSF53613">
    <property type="entry name" value="Ribokinase-like"/>
    <property type="match status" value="1"/>
</dbReference>
<dbReference type="PROSITE" id="PS51383">
    <property type="entry name" value="YJEF_C_3"/>
    <property type="match status" value="1"/>
</dbReference>
<evidence type="ECO:0000313" key="2">
    <source>
        <dbReference type="EMBL" id="CAA9320593.1"/>
    </source>
</evidence>
<proteinExistence type="predicted"/>
<evidence type="ECO:0000259" key="1">
    <source>
        <dbReference type="PROSITE" id="PS51383"/>
    </source>
</evidence>
<dbReference type="InterPro" id="IPR029056">
    <property type="entry name" value="Ribokinase-like"/>
</dbReference>
<accession>A0A6J4L6L6</accession>
<dbReference type="Gene3D" id="3.40.1190.20">
    <property type="match status" value="1"/>
</dbReference>
<name>A0A6J4L6L6_9ACTN</name>
<feature type="domain" description="YjeF C-terminal" evidence="1">
    <location>
        <begin position="1"/>
        <end position="59"/>
    </location>
</feature>
<keyword evidence="2" id="KW-0456">Lyase</keyword>
<dbReference type="EMBL" id="CADCUG010000029">
    <property type="protein sequence ID" value="CAA9320593.1"/>
    <property type="molecule type" value="Genomic_DNA"/>
</dbReference>
<reference evidence="2" key="1">
    <citation type="submission" date="2020-02" db="EMBL/GenBank/DDBJ databases">
        <authorList>
            <person name="Meier V. D."/>
        </authorList>
    </citation>
    <scope>NUCLEOTIDE SEQUENCE</scope>
    <source>
        <strain evidence="2">AVDCRST_MAG29</strain>
    </source>
</reference>
<protein>
    <submittedName>
        <fullName evidence="2">ADP-dependent (S)-NAD(P)H-hydrate dehydratase</fullName>
        <ecNumber evidence="2">4.2.1.136</ecNumber>
    </submittedName>
</protein>
<sequence>MLAGTVAGLLARGAGLDQAACWGTHLHAAAGDRLAARLGPLGFLARDLLSELPLLLVELSA</sequence>
<dbReference type="InterPro" id="IPR000631">
    <property type="entry name" value="CARKD"/>
</dbReference>
<dbReference type="AlphaFoldDB" id="A0A6J4L6L6"/>
<dbReference type="GO" id="GO:0052855">
    <property type="term" value="F:ADP-dependent NAD(P)H-hydrate dehydratase activity"/>
    <property type="evidence" value="ECO:0007669"/>
    <property type="project" value="UniProtKB-EC"/>
</dbReference>
<gene>
    <name evidence="2" type="ORF">AVDCRST_MAG29-286</name>
</gene>
<organism evidence="2">
    <name type="scientific">uncultured Nocardioidaceae bacterium</name>
    <dbReference type="NCBI Taxonomy" id="253824"/>
    <lineage>
        <taxon>Bacteria</taxon>
        <taxon>Bacillati</taxon>
        <taxon>Actinomycetota</taxon>
        <taxon>Actinomycetes</taxon>
        <taxon>Propionibacteriales</taxon>
        <taxon>Nocardioidaceae</taxon>
        <taxon>environmental samples</taxon>
    </lineage>
</organism>